<dbReference type="GO" id="GO:0009249">
    <property type="term" value="P:protein lipoylation"/>
    <property type="evidence" value="ECO:0007669"/>
    <property type="project" value="UniProtKB-ARBA"/>
</dbReference>
<dbReference type="InterPro" id="IPR045864">
    <property type="entry name" value="aa-tRNA-synth_II/BPL/LPL"/>
</dbReference>
<keyword evidence="3" id="KW-0805">Transcription regulation</keyword>
<dbReference type="InterPro" id="IPR004143">
    <property type="entry name" value="BPL_LPL_catalytic"/>
</dbReference>
<dbReference type="Pfam" id="PF03099">
    <property type="entry name" value="BPL_LplA_LipB"/>
    <property type="match status" value="1"/>
</dbReference>
<dbReference type="NCBIfam" id="TIGR00121">
    <property type="entry name" value="birA_ligase"/>
    <property type="match status" value="1"/>
</dbReference>
<dbReference type="SUPFAM" id="SSF46785">
    <property type="entry name" value="Winged helix' DNA-binding domain"/>
    <property type="match status" value="1"/>
</dbReference>
<feature type="domain" description="BPL/LPL catalytic" evidence="4">
    <location>
        <begin position="70"/>
        <end position="261"/>
    </location>
</feature>
<feature type="binding site" evidence="3">
    <location>
        <begin position="121"/>
        <end position="123"/>
    </location>
    <ligand>
        <name>biotin</name>
        <dbReference type="ChEBI" id="CHEBI:57586"/>
    </ligand>
</feature>
<sequence length="323" mass="36875">MEQTRKQLIDLLAESKDQYISGQELSKRLNISRSAIWKHMNELKKQGYLIEGVTNKGYRIISTPNSLSLDSLQWGLNTEWLGHQLVYEPTVTSTQIVGHDMARDGAPHGSVVVAGEQTAGRGRMKRYWDSKEGYGLWFSSIFRPKNLAPKKATQFTLVAAVAIAEYLEGLGLDVKIKWPNDIFIKGLKLSGILTEMQAEHDSVEYIIVGIGLNVNHDIRDLHESVQHKATSLRIELGEEQNINDVFQGLLLHLERKYDTFISEGFKHIKSEWESKAYRMNEWLDVRTNTTWKAKLIGIHEDGAMVVKDKDDKQHVLYSAEILW</sequence>
<dbReference type="GO" id="GO:0005524">
    <property type="term" value="F:ATP binding"/>
    <property type="evidence" value="ECO:0007669"/>
    <property type="project" value="UniProtKB-UniRule"/>
</dbReference>
<dbReference type="Proteomes" id="UP000243524">
    <property type="component" value="Unassembled WGS sequence"/>
</dbReference>
<dbReference type="CDD" id="cd16442">
    <property type="entry name" value="BPL"/>
    <property type="match status" value="1"/>
</dbReference>
<feature type="binding site" evidence="3">
    <location>
        <position position="117"/>
    </location>
    <ligand>
        <name>biotin</name>
        <dbReference type="ChEBI" id="CHEBI:57586"/>
    </ligand>
</feature>
<dbReference type="CDD" id="cd00090">
    <property type="entry name" value="HTH_ARSR"/>
    <property type="match status" value="1"/>
</dbReference>
<dbReference type="InterPro" id="IPR004408">
    <property type="entry name" value="Biotin_CoA_COase_ligase"/>
</dbReference>
<dbReference type="Gene3D" id="3.30.930.10">
    <property type="entry name" value="Bira Bifunctional Protein, Domain 2"/>
    <property type="match status" value="1"/>
</dbReference>
<gene>
    <name evidence="3" type="primary">birA</name>
    <name evidence="5" type="ORF">CEY16_03495</name>
</gene>
<dbReference type="SUPFAM" id="SSF55681">
    <property type="entry name" value="Class II aaRS and biotin synthetases"/>
    <property type="match status" value="1"/>
</dbReference>
<protein>
    <recommendedName>
        <fullName evidence="3">Bifunctional ligase/repressor BirA</fullName>
    </recommendedName>
    <alternativeName>
        <fullName evidence="3">Biotin--[acetyl-CoA-carboxylase] ligase</fullName>
        <ecNumber evidence="3">6.3.4.15</ecNumber>
    </alternativeName>
    <alternativeName>
        <fullName evidence="3">Biotin--protein ligase</fullName>
    </alternativeName>
    <alternativeName>
        <fullName evidence="3">Biotin-[acetyl-CoA carboxylase] synthetase</fullName>
    </alternativeName>
</protein>
<dbReference type="Gene3D" id="1.10.10.10">
    <property type="entry name" value="Winged helix-like DNA-binding domain superfamily/Winged helix DNA-binding domain"/>
    <property type="match status" value="1"/>
</dbReference>
<dbReference type="Pfam" id="PF08279">
    <property type="entry name" value="HTH_11"/>
    <property type="match status" value="1"/>
</dbReference>
<keyword evidence="2 3" id="KW-0238">DNA-binding</keyword>
<evidence type="ECO:0000313" key="5">
    <source>
        <dbReference type="EMBL" id="PKR78830.1"/>
    </source>
</evidence>
<evidence type="ECO:0000256" key="1">
    <source>
        <dbReference type="ARBA" id="ARBA00022598"/>
    </source>
</evidence>
<evidence type="ECO:0000259" key="4">
    <source>
        <dbReference type="PROSITE" id="PS51733"/>
    </source>
</evidence>
<comment type="caution">
    <text evidence="3">Lacks conserved residue(s) required for the propagation of feature annotation.</text>
</comment>
<feature type="binding site" evidence="3">
    <location>
        <position position="188"/>
    </location>
    <ligand>
        <name>biotin</name>
        <dbReference type="ChEBI" id="CHEBI:57586"/>
    </ligand>
</feature>
<keyword evidence="3" id="KW-0678">Repressor</keyword>
<evidence type="ECO:0000313" key="6">
    <source>
        <dbReference type="Proteomes" id="UP000243524"/>
    </source>
</evidence>
<evidence type="ECO:0000256" key="2">
    <source>
        <dbReference type="ARBA" id="ARBA00023125"/>
    </source>
</evidence>
<comment type="similarity">
    <text evidence="3">Belongs to the biotin--protein ligase family.</text>
</comment>
<accession>A0A2I0QXJ7</accession>
<comment type="catalytic activity">
    <reaction evidence="3">
        <text>biotin + L-lysyl-[protein] + ATP = N(6)-biotinyl-L-lysyl-[protein] + AMP + diphosphate + H(+)</text>
        <dbReference type="Rhea" id="RHEA:11756"/>
        <dbReference type="Rhea" id="RHEA-COMP:9752"/>
        <dbReference type="Rhea" id="RHEA-COMP:10505"/>
        <dbReference type="ChEBI" id="CHEBI:15378"/>
        <dbReference type="ChEBI" id="CHEBI:29969"/>
        <dbReference type="ChEBI" id="CHEBI:30616"/>
        <dbReference type="ChEBI" id="CHEBI:33019"/>
        <dbReference type="ChEBI" id="CHEBI:57586"/>
        <dbReference type="ChEBI" id="CHEBI:83144"/>
        <dbReference type="ChEBI" id="CHEBI:456215"/>
        <dbReference type="EC" id="6.3.4.15"/>
    </reaction>
</comment>
<dbReference type="InterPro" id="IPR030855">
    <property type="entry name" value="Bifunct_BirA"/>
</dbReference>
<feature type="DNA-binding region" description="H-T-H motif" evidence="3">
    <location>
        <begin position="22"/>
        <end position="41"/>
    </location>
</feature>
<dbReference type="GO" id="GO:0003677">
    <property type="term" value="F:DNA binding"/>
    <property type="evidence" value="ECO:0007669"/>
    <property type="project" value="UniProtKB-UniRule"/>
</dbReference>
<reference evidence="5 6" key="1">
    <citation type="submission" date="2017-06" db="EMBL/GenBank/DDBJ databases">
        <title>the draft geome sequence of Illustriluteabacillus marina B3227.</title>
        <authorList>
            <person name="He R.-H."/>
            <person name="Du Z.-J."/>
        </authorList>
    </citation>
    <scope>NUCLEOTIDE SEQUENCE [LARGE SCALE GENOMIC DNA]</scope>
    <source>
        <strain evidence="5 6">B3227</strain>
    </source>
</reference>
<keyword evidence="6" id="KW-1185">Reference proteome</keyword>
<name>A0A2I0QXJ7_9BACI</name>
<dbReference type="OrthoDB" id="9807064at2"/>
<keyword evidence="3" id="KW-0804">Transcription</keyword>
<dbReference type="PROSITE" id="PS51733">
    <property type="entry name" value="BPL_LPL_CATALYTIC"/>
    <property type="match status" value="1"/>
</dbReference>
<dbReference type="GO" id="GO:0004077">
    <property type="term" value="F:biotin--[biotin carboxyl-carrier protein] ligase activity"/>
    <property type="evidence" value="ECO:0007669"/>
    <property type="project" value="UniProtKB-UniRule"/>
</dbReference>
<evidence type="ECO:0000256" key="3">
    <source>
        <dbReference type="HAMAP-Rule" id="MF_00978"/>
    </source>
</evidence>
<comment type="function">
    <text evidence="3">Acts both as a biotin--[acetyl-CoA-carboxylase] ligase and a repressor.</text>
</comment>
<dbReference type="InterPro" id="IPR036388">
    <property type="entry name" value="WH-like_DNA-bd_sf"/>
</dbReference>
<keyword evidence="3" id="KW-0547">Nucleotide-binding</keyword>
<dbReference type="PANTHER" id="PTHR12835">
    <property type="entry name" value="BIOTIN PROTEIN LIGASE"/>
    <property type="match status" value="1"/>
</dbReference>
<dbReference type="InterPro" id="IPR013196">
    <property type="entry name" value="HTH_11"/>
</dbReference>
<dbReference type="GO" id="GO:0005737">
    <property type="term" value="C:cytoplasm"/>
    <property type="evidence" value="ECO:0007669"/>
    <property type="project" value="TreeGrafter"/>
</dbReference>
<dbReference type="AlphaFoldDB" id="A0A2I0QXJ7"/>
<keyword evidence="3" id="KW-0092">Biotin</keyword>
<proteinExistence type="inferred from homology"/>
<keyword evidence="3" id="KW-0067">ATP-binding</keyword>
<dbReference type="EC" id="6.3.4.15" evidence="3"/>
<dbReference type="RefSeq" id="WP_101330574.1">
    <property type="nucleotide sequence ID" value="NZ_PJNH01000001.1"/>
</dbReference>
<dbReference type="GO" id="GO:0006355">
    <property type="term" value="P:regulation of DNA-templated transcription"/>
    <property type="evidence" value="ECO:0007669"/>
    <property type="project" value="UniProtKB-UniRule"/>
</dbReference>
<dbReference type="EMBL" id="PJNH01000001">
    <property type="protein sequence ID" value="PKR78830.1"/>
    <property type="molecule type" value="Genomic_DNA"/>
</dbReference>
<dbReference type="InterPro" id="IPR036390">
    <property type="entry name" value="WH_DNA-bd_sf"/>
</dbReference>
<dbReference type="HAMAP" id="MF_00978">
    <property type="entry name" value="Bifunct_BirA"/>
    <property type="match status" value="1"/>
</dbReference>
<dbReference type="GO" id="GO:0016740">
    <property type="term" value="F:transferase activity"/>
    <property type="evidence" value="ECO:0007669"/>
    <property type="project" value="UniProtKB-ARBA"/>
</dbReference>
<dbReference type="PANTHER" id="PTHR12835:SF5">
    <property type="entry name" value="BIOTIN--PROTEIN LIGASE"/>
    <property type="match status" value="1"/>
</dbReference>
<organism evidence="5 6">
    <name type="scientific">Halalkalibacillus sediminis</name>
    <dbReference type="NCBI Taxonomy" id="2018042"/>
    <lineage>
        <taxon>Bacteria</taxon>
        <taxon>Bacillati</taxon>
        <taxon>Bacillota</taxon>
        <taxon>Bacilli</taxon>
        <taxon>Bacillales</taxon>
        <taxon>Bacillaceae</taxon>
        <taxon>Halalkalibacillus</taxon>
    </lineage>
</organism>
<keyword evidence="1 3" id="KW-0436">Ligase</keyword>
<comment type="caution">
    <text evidence="5">The sequence shown here is derived from an EMBL/GenBank/DDBJ whole genome shotgun (WGS) entry which is preliminary data.</text>
</comment>
<dbReference type="InterPro" id="IPR011991">
    <property type="entry name" value="ArsR-like_HTH"/>
</dbReference>